<dbReference type="GeneID" id="5487941"/>
<dbReference type="KEGG" id="ssl:SS1G_07264"/>
<dbReference type="RefSeq" id="XP_001591818.1">
    <property type="nucleotide sequence ID" value="XM_001591768.1"/>
</dbReference>
<proteinExistence type="predicted"/>
<dbReference type="EMBL" id="CH476629">
    <property type="protein sequence ID" value="EDO04781.1"/>
    <property type="molecule type" value="Genomic_DNA"/>
</dbReference>
<dbReference type="AlphaFoldDB" id="A7EPL5"/>
<evidence type="ECO:0000313" key="2">
    <source>
        <dbReference type="EMBL" id="EDO04781.1"/>
    </source>
</evidence>
<keyword evidence="3" id="KW-1185">Reference proteome</keyword>
<feature type="region of interest" description="Disordered" evidence="1">
    <location>
        <begin position="311"/>
        <end position="345"/>
    </location>
</feature>
<protein>
    <submittedName>
        <fullName evidence="2">Uncharacterized protein</fullName>
    </submittedName>
</protein>
<dbReference type="Proteomes" id="UP000001312">
    <property type="component" value="Unassembled WGS sequence"/>
</dbReference>
<reference evidence="3" key="1">
    <citation type="journal article" date="2011" name="PLoS Genet.">
        <title>Genomic analysis of the necrotrophic fungal pathogens Sclerotinia sclerotiorum and Botrytis cinerea.</title>
        <authorList>
            <person name="Amselem J."/>
            <person name="Cuomo C.A."/>
            <person name="van Kan J.A."/>
            <person name="Viaud M."/>
            <person name="Benito E.P."/>
            <person name="Couloux A."/>
            <person name="Coutinho P.M."/>
            <person name="de Vries R.P."/>
            <person name="Dyer P.S."/>
            <person name="Fillinger S."/>
            <person name="Fournier E."/>
            <person name="Gout L."/>
            <person name="Hahn M."/>
            <person name="Kohn L."/>
            <person name="Lapalu N."/>
            <person name="Plummer K.M."/>
            <person name="Pradier J.M."/>
            <person name="Quevillon E."/>
            <person name="Sharon A."/>
            <person name="Simon A."/>
            <person name="ten Have A."/>
            <person name="Tudzynski B."/>
            <person name="Tudzynski P."/>
            <person name="Wincker P."/>
            <person name="Andrew M."/>
            <person name="Anthouard V."/>
            <person name="Beever R.E."/>
            <person name="Beffa R."/>
            <person name="Benoit I."/>
            <person name="Bouzid O."/>
            <person name="Brault B."/>
            <person name="Chen Z."/>
            <person name="Choquer M."/>
            <person name="Collemare J."/>
            <person name="Cotton P."/>
            <person name="Danchin E.G."/>
            <person name="Da Silva C."/>
            <person name="Gautier A."/>
            <person name="Giraud C."/>
            <person name="Giraud T."/>
            <person name="Gonzalez C."/>
            <person name="Grossetete S."/>
            <person name="Guldener U."/>
            <person name="Henrissat B."/>
            <person name="Howlett B.J."/>
            <person name="Kodira C."/>
            <person name="Kretschmer M."/>
            <person name="Lappartient A."/>
            <person name="Leroch M."/>
            <person name="Levis C."/>
            <person name="Mauceli E."/>
            <person name="Neuveglise C."/>
            <person name="Oeser B."/>
            <person name="Pearson M."/>
            <person name="Poulain J."/>
            <person name="Poussereau N."/>
            <person name="Quesneville H."/>
            <person name="Rascle C."/>
            <person name="Schumacher J."/>
            <person name="Segurens B."/>
            <person name="Sexton A."/>
            <person name="Silva E."/>
            <person name="Sirven C."/>
            <person name="Soanes D.M."/>
            <person name="Talbot N.J."/>
            <person name="Templeton M."/>
            <person name="Yandava C."/>
            <person name="Yarden O."/>
            <person name="Zeng Q."/>
            <person name="Rollins J.A."/>
            <person name="Lebrun M.H."/>
            <person name="Dickman M."/>
        </authorList>
    </citation>
    <scope>NUCLEOTIDE SEQUENCE [LARGE SCALE GENOMIC DNA]</scope>
    <source>
        <strain evidence="3">ATCC 18683 / 1980 / Ss-1</strain>
    </source>
</reference>
<evidence type="ECO:0000256" key="1">
    <source>
        <dbReference type="SAM" id="MobiDB-lite"/>
    </source>
</evidence>
<gene>
    <name evidence="2" type="ORF">SS1G_07264</name>
</gene>
<feature type="compositionally biased region" description="Acidic residues" evidence="1">
    <location>
        <begin position="319"/>
        <end position="337"/>
    </location>
</feature>
<evidence type="ECO:0000313" key="3">
    <source>
        <dbReference type="Proteomes" id="UP000001312"/>
    </source>
</evidence>
<accession>A7EPL5</accession>
<organism evidence="2 3">
    <name type="scientific">Sclerotinia sclerotiorum (strain ATCC 18683 / 1980 / Ss-1)</name>
    <name type="common">White mold</name>
    <name type="synonym">Whetzelinia sclerotiorum</name>
    <dbReference type="NCBI Taxonomy" id="665079"/>
    <lineage>
        <taxon>Eukaryota</taxon>
        <taxon>Fungi</taxon>
        <taxon>Dikarya</taxon>
        <taxon>Ascomycota</taxon>
        <taxon>Pezizomycotina</taxon>
        <taxon>Leotiomycetes</taxon>
        <taxon>Helotiales</taxon>
        <taxon>Sclerotiniaceae</taxon>
        <taxon>Sclerotinia</taxon>
    </lineage>
</organism>
<name>A7EPL5_SCLS1</name>
<dbReference type="InParanoid" id="A7EPL5"/>
<sequence>MDPAAEKAFESLIQDQESVEVIFGKAKEMIWNDFAKGAGEAMMFKLLEPFAGLGELENCIKILLGMLNEEAAVLRNTGQTNTLQSLAVEIRRDICIIPKGVETNDNFVVVEFVKREKRIRVIFDLTRVNDLFFDLNVHTEAIVVLEEYVASFYRELDTTTKRHVRAQHGRFELRYNSMPREVRLEQCRIAYKMGMLLVFENIFAQQLAEEEAGIDVPEDIEDESFIDEEEIYGMDIQNNADGVSEDDLVDMENPNIEMAGWISLPFFNEDDCFSSIYQMDDNQFHLPSTHTAAVGTDEASETNYFEALFRDDESLSSQYEDDEDDDDDDDDDEEEIAESTQAHINSDDSILHVDVWLEESQSSLSHAFPWLADLQD</sequence>
<dbReference type="HOGENOM" id="CLU_736003_0_0_1"/>